<dbReference type="Pfam" id="PF12974">
    <property type="entry name" value="Phosphonate-bd"/>
    <property type="match status" value="1"/>
</dbReference>
<evidence type="ECO:0000313" key="5">
    <source>
        <dbReference type="Proteomes" id="UP000030302"/>
    </source>
</evidence>
<feature type="signal peptide" evidence="3">
    <location>
        <begin position="1"/>
        <end position="23"/>
    </location>
</feature>
<evidence type="ECO:0000313" key="4">
    <source>
        <dbReference type="EMBL" id="AIY43838.1"/>
    </source>
</evidence>
<feature type="chain" id="PRO_5001983367" evidence="3">
    <location>
        <begin position="24"/>
        <end position="325"/>
    </location>
</feature>
<dbReference type="PANTHER" id="PTHR35841">
    <property type="entry name" value="PHOSPHONATES-BINDING PERIPLASMIC PROTEIN"/>
    <property type="match status" value="1"/>
</dbReference>
<dbReference type="GO" id="GO:0055085">
    <property type="term" value="P:transmembrane transport"/>
    <property type="evidence" value="ECO:0007669"/>
    <property type="project" value="InterPro"/>
</dbReference>
<dbReference type="NCBIfam" id="TIGR03431">
    <property type="entry name" value="PhnD"/>
    <property type="match status" value="1"/>
</dbReference>
<dbReference type="STRING" id="279058.LT85_4680"/>
<organism evidence="4 5">
    <name type="scientific">Collimonas arenae</name>
    <dbReference type="NCBI Taxonomy" id="279058"/>
    <lineage>
        <taxon>Bacteria</taxon>
        <taxon>Pseudomonadati</taxon>
        <taxon>Pseudomonadota</taxon>
        <taxon>Betaproteobacteria</taxon>
        <taxon>Burkholderiales</taxon>
        <taxon>Oxalobacteraceae</taxon>
        <taxon>Collimonas</taxon>
    </lineage>
</organism>
<accession>A0A0A1FGF8</accession>
<protein>
    <submittedName>
        <fullName evidence="4">Phosphonate ABC transporter phosphate-binding periplasmic component</fullName>
    </submittedName>
</protein>
<evidence type="ECO:0000256" key="1">
    <source>
        <dbReference type="ARBA" id="ARBA00007162"/>
    </source>
</evidence>
<reference evidence="5" key="1">
    <citation type="journal article" date="2014" name="Soil Biol. Biochem.">
        <title>Structure and function of bacterial communities in ageing soils: Insights from the Mendocino ecological staircase.</title>
        <authorList>
            <person name="Uroz S."/>
            <person name="Tech J.J."/>
            <person name="Sawaya N.A."/>
            <person name="Frey-Klett P."/>
            <person name="Leveau J.H.J."/>
        </authorList>
    </citation>
    <scope>NUCLEOTIDE SEQUENCE [LARGE SCALE GENOMIC DNA]</scope>
    <source>
        <strain evidence="5">Cal35</strain>
    </source>
</reference>
<dbReference type="InterPro" id="IPR005770">
    <property type="entry name" value="PhnD"/>
</dbReference>
<dbReference type="SUPFAM" id="SSF53850">
    <property type="entry name" value="Periplasmic binding protein-like II"/>
    <property type="match status" value="1"/>
</dbReference>
<dbReference type="EMBL" id="CP009962">
    <property type="protein sequence ID" value="AIY43838.1"/>
    <property type="molecule type" value="Genomic_DNA"/>
</dbReference>
<dbReference type="HOGENOM" id="CLU_051472_2_0_4"/>
<proteinExistence type="inferred from homology"/>
<dbReference type="GO" id="GO:0043190">
    <property type="term" value="C:ATP-binding cassette (ABC) transporter complex"/>
    <property type="evidence" value="ECO:0007669"/>
    <property type="project" value="InterPro"/>
</dbReference>
<name>A0A0A1FGF8_9BURK</name>
<gene>
    <name evidence="4" type="ORF">LT85_4680</name>
</gene>
<keyword evidence="5" id="KW-1185">Reference proteome</keyword>
<dbReference type="NCBIfam" id="TIGR01098">
    <property type="entry name" value="3A0109s03R"/>
    <property type="match status" value="1"/>
</dbReference>
<keyword evidence="2 3" id="KW-0732">Signal</keyword>
<dbReference type="InterPro" id="IPR017797">
    <property type="entry name" value="Phosphnate-bd"/>
</dbReference>
<comment type="similarity">
    <text evidence="1">Belongs to the phosphate/phosphite/phosphonate binding protein family.</text>
</comment>
<evidence type="ECO:0000256" key="2">
    <source>
        <dbReference type="ARBA" id="ARBA00022729"/>
    </source>
</evidence>
<dbReference type="PANTHER" id="PTHR35841:SF1">
    <property type="entry name" value="PHOSPHONATES-BINDING PERIPLASMIC PROTEIN"/>
    <property type="match status" value="1"/>
</dbReference>
<sequence length="325" mass="35757">MFAKLFSGVALAMLAVTASVAHADDDAKTLNFGIISTESSQNLKQDWQPVLDEMSKRIGIKVNGFFASDYAGIIEGMRFGKVQMGWFGNKSAMEAVDRASGEVFAHVVNPDGTSGYYSLVGVQKDSPYKSIDDVLKNSKSLTFGIGDPNSTSGFLLPNYYIFAKNNVDPKTAFKVIRTSNHEANILAVANKQLDSAVFASDTMDRIEERQPAVAKEVRIVWKSPLIAADPLVWRKDLPADTKAKIKNFFLNYGKTGPNAAQEKAQLAKLQYSGFAESSNVQLNPIRQLELFKQKGKLEADENLSAEEKKTKLEDINRKLSDLAKS</sequence>
<dbReference type="AlphaFoldDB" id="A0A0A1FGF8"/>
<dbReference type="KEGG" id="care:LT85_4680"/>
<dbReference type="Gene3D" id="3.40.190.10">
    <property type="entry name" value="Periplasmic binding protein-like II"/>
    <property type="match status" value="2"/>
</dbReference>
<dbReference type="GO" id="GO:0015716">
    <property type="term" value="P:organic phosphonate transport"/>
    <property type="evidence" value="ECO:0007669"/>
    <property type="project" value="InterPro"/>
</dbReference>
<dbReference type="OrthoDB" id="225238at2"/>
<dbReference type="Proteomes" id="UP000030302">
    <property type="component" value="Chromosome"/>
</dbReference>
<dbReference type="Gene3D" id="1.20.58.90">
    <property type="match status" value="1"/>
</dbReference>
<dbReference type="RefSeq" id="WP_038493712.1">
    <property type="nucleotide sequence ID" value="NZ_CP009962.1"/>
</dbReference>
<evidence type="ECO:0000256" key="3">
    <source>
        <dbReference type="SAM" id="SignalP"/>
    </source>
</evidence>